<protein>
    <recommendedName>
        <fullName evidence="1">non-specific serine/threonine protein kinase</fullName>
        <ecNumber evidence="1">2.7.11.1</ecNumber>
    </recommendedName>
</protein>
<keyword evidence="10" id="KW-1185">Reference proteome</keyword>
<dbReference type="PROSITE" id="PS50011">
    <property type="entry name" value="PROTEIN_KINASE_DOM"/>
    <property type="match status" value="1"/>
</dbReference>
<evidence type="ECO:0000256" key="1">
    <source>
        <dbReference type="ARBA" id="ARBA00012513"/>
    </source>
</evidence>
<dbReference type="RefSeq" id="WP_084500975.1">
    <property type="nucleotide sequence ID" value="NZ_LR134363.1"/>
</dbReference>
<dbReference type="InterPro" id="IPR011009">
    <property type="entry name" value="Kinase-like_dom_sf"/>
</dbReference>
<keyword evidence="6" id="KW-0067">ATP-binding</keyword>
<evidence type="ECO:0000256" key="2">
    <source>
        <dbReference type="ARBA" id="ARBA00022527"/>
    </source>
</evidence>
<reference evidence="9 10" key="1">
    <citation type="submission" date="2018-12" db="EMBL/GenBank/DDBJ databases">
        <authorList>
            <consortium name="Pathogen Informatics"/>
        </authorList>
    </citation>
    <scope>NUCLEOTIDE SEQUENCE [LARGE SCALE GENOMIC DNA]</scope>
    <source>
        <strain evidence="9 10">NCTC11923</strain>
    </source>
</reference>
<dbReference type="InterPro" id="IPR000719">
    <property type="entry name" value="Prot_kinase_dom"/>
</dbReference>
<dbReference type="SUPFAM" id="SSF56112">
    <property type="entry name" value="Protein kinase-like (PK-like)"/>
    <property type="match status" value="1"/>
</dbReference>
<keyword evidence="5 9" id="KW-0418">Kinase</keyword>
<dbReference type="SMART" id="SM00220">
    <property type="entry name" value="S_TKc"/>
    <property type="match status" value="1"/>
</dbReference>
<dbReference type="GO" id="GO:0005524">
    <property type="term" value="F:ATP binding"/>
    <property type="evidence" value="ECO:0007669"/>
    <property type="project" value="UniProtKB-KW"/>
</dbReference>
<feature type="domain" description="Protein kinase" evidence="8">
    <location>
        <begin position="67"/>
        <end position="340"/>
    </location>
</feature>
<evidence type="ECO:0000313" key="9">
    <source>
        <dbReference type="EMBL" id="VEG75379.1"/>
    </source>
</evidence>
<feature type="region of interest" description="Disordered" evidence="7">
    <location>
        <begin position="378"/>
        <end position="425"/>
    </location>
</feature>
<evidence type="ECO:0000256" key="3">
    <source>
        <dbReference type="ARBA" id="ARBA00022679"/>
    </source>
</evidence>
<keyword evidence="3 9" id="KW-0808">Transferase</keyword>
<evidence type="ECO:0000259" key="8">
    <source>
        <dbReference type="PROSITE" id="PS50011"/>
    </source>
</evidence>
<dbReference type="GO" id="GO:0004674">
    <property type="term" value="F:protein serine/threonine kinase activity"/>
    <property type="evidence" value="ECO:0007669"/>
    <property type="project" value="UniProtKB-KW"/>
</dbReference>
<dbReference type="PANTHER" id="PTHR43289:SF6">
    <property type="entry name" value="SERINE_THREONINE-PROTEIN KINASE NEKL-3"/>
    <property type="match status" value="1"/>
</dbReference>
<dbReference type="STRING" id="1278298.GCA_000428685_00475"/>
<dbReference type="PANTHER" id="PTHR43289">
    <property type="entry name" value="MITOGEN-ACTIVATED PROTEIN KINASE KINASE KINASE 20-RELATED"/>
    <property type="match status" value="1"/>
</dbReference>
<evidence type="ECO:0000256" key="7">
    <source>
        <dbReference type="SAM" id="MobiDB-lite"/>
    </source>
</evidence>
<feature type="region of interest" description="Disordered" evidence="7">
    <location>
        <begin position="303"/>
        <end position="335"/>
    </location>
</feature>
<keyword evidence="4" id="KW-0547">Nucleotide-binding</keyword>
<gene>
    <name evidence="9" type="primary">prkC_3</name>
    <name evidence="9" type="ORF">NCTC11923_02041</name>
</gene>
<dbReference type="EC" id="2.7.11.1" evidence="1"/>
<proteinExistence type="predicted"/>
<feature type="compositionally biased region" description="Low complexity" evidence="7">
    <location>
        <begin position="379"/>
        <end position="395"/>
    </location>
</feature>
<sequence length="554" mass="56948">MSPTTRPEPSRRHRTQPTGPADPPGAGSPGRSRRSRRARTGSQEHDEAGLSAQEHQALRSAGLAVGTPLARRLGPGAPLRALDAQGRHVVVRILEIPESEAGAAMLRRIAGMRALRHPALVPIREVICLPQGRAAVVMDLIEGASLDVVLGARGRLPSGQLATLLDALGSGLAHMHERGSIHGDVSSGNVVIDVSGQPVLIDLLGSVMETGTTSCAAPERLAGGPATPASDVYALAALLRECAGSSAAARRLERLIGDAMSERADQRPSARDLAARAPELAQPSPIVLPDGARLAAGSLRAAARTPTRMVEPRSRLARSGLPRADRPRMGRARPRRHLAVVTCAALALIGGAMLWNPGDILGQVLPAWAATAHTGANRPTASAFSASPSSSVSSAPSPPVPGSPAPSAGPSAAPSPQGSPGTGQDQEDLVTIVTTLARARDEALMAGDPQALATITVPDSPAATADAAILEELAATGERIEGLETSVSQIVEVPLPPQAGAWPNARAVRLTLSQGASSRVGPQGTRTVPVLQARQVVLILVPGPWRVAEVLAVD</sequence>
<name>A0A448KEP2_9ACTO</name>
<evidence type="ECO:0000256" key="5">
    <source>
        <dbReference type="ARBA" id="ARBA00022777"/>
    </source>
</evidence>
<dbReference type="EMBL" id="LR134363">
    <property type="protein sequence ID" value="VEG75379.1"/>
    <property type="molecule type" value="Genomic_DNA"/>
</dbReference>
<dbReference type="Proteomes" id="UP000276899">
    <property type="component" value="Chromosome"/>
</dbReference>
<dbReference type="AlphaFoldDB" id="A0A448KEP2"/>
<dbReference type="Pfam" id="PF00069">
    <property type="entry name" value="Pkinase"/>
    <property type="match status" value="1"/>
</dbReference>
<feature type="compositionally biased region" description="Low complexity" evidence="7">
    <location>
        <begin position="405"/>
        <end position="424"/>
    </location>
</feature>
<dbReference type="Gene3D" id="1.10.510.10">
    <property type="entry name" value="Transferase(Phosphotransferase) domain 1"/>
    <property type="match status" value="1"/>
</dbReference>
<organism evidence="9 10">
    <name type="scientific">Actinomyces slackii</name>
    <dbReference type="NCBI Taxonomy" id="52774"/>
    <lineage>
        <taxon>Bacteria</taxon>
        <taxon>Bacillati</taxon>
        <taxon>Actinomycetota</taxon>
        <taxon>Actinomycetes</taxon>
        <taxon>Actinomycetales</taxon>
        <taxon>Actinomycetaceae</taxon>
        <taxon>Actinomyces</taxon>
    </lineage>
</organism>
<dbReference type="KEGG" id="asla:NCTC11923_02041"/>
<accession>A0A448KEP2</accession>
<evidence type="ECO:0000256" key="6">
    <source>
        <dbReference type="ARBA" id="ARBA00022840"/>
    </source>
</evidence>
<feature type="region of interest" description="Disordered" evidence="7">
    <location>
        <begin position="1"/>
        <end position="58"/>
    </location>
</feature>
<evidence type="ECO:0000256" key="4">
    <source>
        <dbReference type="ARBA" id="ARBA00022741"/>
    </source>
</evidence>
<evidence type="ECO:0000313" key="10">
    <source>
        <dbReference type="Proteomes" id="UP000276899"/>
    </source>
</evidence>
<keyword evidence="2" id="KW-0723">Serine/threonine-protein kinase</keyword>